<dbReference type="RefSeq" id="XP_027610027.1">
    <property type="nucleotide sequence ID" value="XM_027754226.1"/>
</dbReference>
<dbReference type="GO" id="GO:0043332">
    <property type="term" value="C:mating projection tip"/>
    <property type="evidence" value="ECO:0007669"/>
    <property type="project" value="TreeGrafter"/>
</dbReference>
<feature type="region of interest" description="Disordered" evidence="4">
    <location>
        <begin position="57"/>
        <end position="313"/>
    </location>
</feature>
<feature type="compositionally biased region" description="Low complexity" evidence="4">
    <location>
        <begin position="496"/>
        <end position="505"/>
    </location>
</feature>
<feature type="compositionally biased region" description="Pro residues" evidence="4">
    <location>
        <begin position="119"/>
        <end position="137"/>
    </location>
</feature>
<accession>A0A401GAA8</accession>
<feature type="region of interest" description="Disordered" evidence="4">
    <location>
        <begin position="494"/>
        <end position="516"/>
    </location>
</feature>
<feature type="compositionally biased region" description="Low complexity" evidence="4">
    <location>
        <begin position="1202"/>
        <end position="1211"/>
    </location>
</feature>
<keyword evidence="7" id="KW-1185">Reference proteome</keyword>
<feature type="compositionally biased region" description="Low complexity" evidence="4">
    <location>
        <begin position="218"/>
        <end position="227"/>
    </location>
</feature>
<feature type="compositionally biased region" description="Low complexity" evidence="4">
    <location>
        <begin position="532"/>
        <end position="552"/>
    </location>
</feature>
<feature type="compositionally biased region" description="Basic and acidic residues" evidence="4">
    <location>
        <begin position="190"/>
        <end position="202"/>
    </location>
</feature>
<dbReference type="GO" id="GO:1990528">
    <property type="term" value="C:Rvs161p-Rvs167p complex"/>
    <property type="evidence" value="ECO:0007669"/>
    <property type="project" value="TreeGrafter"/>
</dbReference>
<dbReference type="Pfam" id="PF00018">
    <property type="entry name" value="SH3_1"/>
    <property type="match status" value="1"/>
</dbReference>
<dbReference type="InterPro" id="IPR036028">
    <property type="entry name" value="SH3-like_dom_sf"/>
</dbReference>
<dbReference type="SMART" id="SM00326">
    <property type="entry name" value="SH3"/>
    <property type="match status" value="1"/>
</dbReference>
<evidence type="ECO:0000256" key="1">
    <source>
        <dbReference type="ARBA" id="ARBA00007945"/>
    </source>
</evidence>
<dbReference type="GO" id="GO:0030479">
    <property type="term" value="C:actin cortical patch"/>
    <property type="evidence" value="ECO:0007669"/>
    <property type="project" value="TreeGrafter"/>
</dbReference>
<dbReference type="InterPro" id="IPR046982">
    <property type="entry name" value="BIN3/RVS161-like"/>
</dbReference>
<dbReference type="GeneID" id="38776031"/>
<feature type="region of interest" description="Disordered" evidence="4">
    <location>
        <begin position="818"/>
        <end position="850"/>
    </location>
</feature>
<feature type="compositionally biased region" description="Low complexity" evidence="4">
    <location>
        <begin position="103"/>
        <end position="118"/>
    </location>
</feature>
<dbReference type="OrthoDB" id="2530523at2759"/>
<sequence length="1287" mass="136051">MIHLDRNHPSPIAHHPKGNLILADSNHADQHPILSWSAPARDDRAFYQDHQDQFLKDISSKPAIQTENPAIVKDAPSIPSSALGPVTPGDAEDPKLPGPSPSSPADAPSPIADSSSSLSPPPETATPAPADPDPVDGPAPEMTAEGADERPVETQGESSGEVDNEVDRASRQSTPLSELSSAPDLDEDSEMKAAEEVARPSSKDGTTGDASSHETKAAQKPAPVKAQSEASLSKPATSGEGAAPASSSLLANDPPAQSSTDQTPAISDGFHNLSNPAGPHAQHVSLPNDTSRPSSSQFLSSMQHPLPFSGHHASTSTLDPKVVAILELNMHLLSVCMAYQSQGVALAEPRIQQYSSRLQSNLTWLAAAADENQKGSRSVVGLPHLQPPPVLDFGPMERIQQIYSELPTIFANEISRKQNMGVSTNTPLLQLPLPNGKLKRDRPDEAALDPSNKRRDTGETKIPTPIIPPTPMTHQTLLPNLAPQITSPNSMHQLRADSSAAMRSPSMPPPSVPSALNSNATEAQLFAAHTRQVQMRQAMQQQQQHQQQQQQQPAESSRQMSPLQQQAMTMPNIAGPSSMSGMSQQNAAALAAIGPHARQHLQLLQNYPNHPMVQYLVQQVPGFTSLPLAQQLQKMHLAQTALQARNQQQQQNQRAAAQQASAAAAGFPQAGMSSFTSGGMASGQMPQGGSPTRVSPVSQQHSPIPGGQQLGGFPFTNHGPNQQMDVRTATAAAAAAGFTPQQQAAFASMTPQQRQLFMMQQQMMRSGNAPNQSMMNPQMMAAAQERMRQEQRMVQAGMSHLPGSPMMDGVGSFPALRSNPSVPGIARSARTPSDSAPSPVAQQRLPGQGQDDLQRAMLIQQAQRGMTPHLQNTSGFPQMNGGMLNQGWPQNNQQQSQMSHNLGSYGMSPPGSANPAHGGGGGFGMGGGGGLPGGLPSPAGSNLSHVWTQNAVNGQYPYVAASPSASQHHSDPGMTPRQASATPAPHMPQNSPGADMSEFELFNWAVAPNDMVFTNLTSSDKDAFFALLDEYFSSRPDLLGGAGTGPANLNTPANRAVAASAVHHVLSNTSPQDAAAAVNRWRKPSPAADASNSVSNSDSMGSSVGRVAAAAAAFQNSNSSTMGGPPRPPPRRSPTSEEAPPEHNKLLPNRKFGDVDLSSGKAMYSSLRHSAAAKSATPPQVAPPTPSAFPKKKTNFIPPPVRRTTTAEPSATSPPPPPAPPPRERPDEEPEGEIAEALYDFTSEDPGDLELQAGERVLIVERTSDDWWTGEIAGRRGLVPAAYVRVY</sequence>
<feature type="region of interest" description="Disordered" evidence="4">
    <location>
        <begin position="425"/>
        <end position="476"/>
    </location>
</feature>
<feature type="region of interest" description="Disordered" evidence="4">
    <location>
        <begin position="530"/>
        <end position="565"/>
    </location>
</feature>
<protein>
    <recommendedName>
        <fullName evidence="5">SH3 domain-containing protein</fullName>
    </recommendedName>
</protein>
<dbReference type="InParanoid" id="A0A401GAA8"/>
<dbReference type="GO" id="GO:0008289">
    <property type="term" value="F:lipid binding"/>
    <property type="evidence" value="ECO:0007669"/>
    <property type="project" value="TreeGrafter"/>
</dbReference>
<organism evidence="6 7">
    <name type="scientific">Sparassis crispa</name>
    <dbReference type="NCBI Taxonomy" id="139825"/>
    <lineage>
        <taxon>Eukaryota</taxon>
        <taxon>Fungi</taxon>
        <taxon>Dikarya</taxon>
        <taxon>Basidiomycota</taxon>
        <taxon>Agaricomycotina</taxon>
        <taxon>Agaricomycetes</taxon>
        <taxon>Polyporales</taxon>
        <taxon>Sparassidaceae</taxon>
        <taxon>Sparassis</taxon>
    </lineage>
</organism>
<proteinExistence type="inferred from homology"/>
<dbReference type="InterPro" id="IPR001452">
    <property type="entry name" value="SH3_domain"/>
</dbReference>
<feature type="compositionally biased region" description="Polar residues" evidence="4">
    <location>
        <begin position="671"/>
        <end position="702"/>
    </location>
</feature>
<feature type="compositionally biased region" description="Gly residues" evidence="4">
    <location>
        <begin position="917"/>
        <end position="928"/>
    </location>
</feature>
<feature type="region of interest" description="Disordered" evidence="4">
    <location>
        <begin position="1115"/>
        <end position="1154"/>
    </location>
</feature>
<dbReference type="SUPFAM" id="SSF50044">
    <property type="entry name" value="SH3-domain"/>
    <property type="match status" value="1"/>
</dbReference>
<name>A0A401GAA8_9APHY</name>
<dbReference type="Proteomes" id="UP000287166">
    <property type="component" value="Unassembled WGS sequence"/>
</dbReference>
<feature type="compositionally biased region" description="Basic and acidic residues" evidence="4">
    <location>
        <begin position="441"/>
        <end position="459"/>
    </location>
</feature>
<dbReference type="PANTHER" id="PTHR47174:SF2">
    <property type="entry name" value="SH3 DOMAIN SIGNALLING PROTEIN (AFU_ORTHOLOGUE AFUA_5G07670)"/>
    <property type="match status" value="1"/>
</dbReference>
<dbReference type="GO" id="GO:0006897">
    <property type="term" value="P:endocytosis"/>
    <property type="evidence" value="ECO:0007669"/>
    <property type="project" value="InterPro"/>
</dbReference>
<comment type="caution">
    <text evidence="6">The sequence shown here is derived from an EMBL/GenBank/DDBJ whole genome shotgun (WGS) entry which is preliminary data.</text>
</comment>
<evidence type="ECO:0000256" key="4">
    <source>
        <dbReference type="SAM" id="MobiDB-lite"/>
    </source>
</evidence>
<comment type="similarity">
    <text evidence="1">Belongs to the SS18 family.</text>
</comment>
<dbReference type="GO" id="GO:0097320">
    <property type="term" value="P:plasma membrane tubulation"/>
    <property type="evidence" value="ECO:0007669"/>
    <property type="project" value="TreeGrafter"/>
</dbReference>
<evidence type="ECO:0000259" key="5">
    <source>
        <dbReference type="PROSITE" id="PS50002"/>
    </source>
</evidence>
<feature type="region of interest" description="Disordered" evidence="4">
    <location>
        <begin position="962"/>
        <end position="995"/>
    </location>
</feature>
<feature type="compositionally biased region" description="Polar residues" evidence="4">
    <location>
        <begin position="171"/>
        <end position="180"/>
    </location>
</feature>
<evidence type="ECO:0000256" key="2">
    <source>
        <dbReference type="ARBA" id="ARBA00022443"/>
    </source>
</evidence>
<dbReference type="PRINTS" id="PR00452">
    <property type="entry name" value="SH3DOMAIN"/>
</dbReference>
<dbReference type="STRING" id="139825.A0A401GAA8"/>
<dbReference type="PANTHER" id="PTHR47174">
    <property type="entry name" value="BRIDGING INTEGRATOR 3"/>
    <property type="match status" value="1"/>
</dbReference>
<feature type="region of interest" description="Disordered" evidence="4">
    <location>
        <begin position="668"/>
        <end position="708"/>
    </location>
</feature>
<dbReference type="CDD" id="cd00174">
    <property type="entry name" value="SH3"/>
    <property type="match status" value="1"/>
</dbReference>
<feature type="compositionally biased region" description="Polar residues" evidence="4">
    <location>
        <begin position="245"/>
        <end position="265"/>
    </location>
</feature>
<feature type="compositionally biased region" description="Polar residues" evidence="4">
    <location>
        <begin position="553"/>
        <end position="565"/>
    </location>
</feature>
<feature type="compositionally biased region" description="Low complexity" evidence="4">
    <location>
        <begin position="1084"/>
        <end position="1101"/>
    </location>
</feature>
<dbReference type="Pfam" id="PF05030">
    <property type="entry name" value="SSXT"/>
    <property type="match status" value="1"/>
</dbReference>
<evidence type="ECO:0000313" key="7">
    <source>
        <dbReference type="Proteomes" id="UP000287166"/>
    </source>
</evidence>
<dbReference type="Gene3D" id="2.30.30.40">
    <property type="entry name" value="SH3 Domains"/>
    <property type="match status" value="1"/>
</dbReference>
<dbReference type="GO" id="GO:0031097">
    <property type="term" value="C:medial cortex"/>
    <property type="evidence" value="ECO:0007669"/>
    <property type="project" value="TreeGrafter"/>
</dbReference>
<feature type="compositionally biased region" description="Pro residues" evidence="4">
    <location>
        <begin position="1212"/>
        <end position="1221"/>
    </location>
</feature>
<feature type="region of interest" description="Disordered" evidence="4">
    <location>
        <begin position="908"/>
        <end position="928"/>
    </location>
</feature>
<feature type="compositionally biased region" description="Polar residues" evidence="4">
    <location>
        <begin position="285"/>
        <end position="303"/>
    </location>
</feature>
<evidence type="ECO:0000256" key="3">
    <source>
        <dbReference type="PROSITE-ProRule" id="PRU00192"/>
    </source>
</evidence>
<gene>
    <name evidence="6" type="ORF">SCP_0203110</name>
</gene>
<feature type="region of interest" description="Disordered" evidence="4">
    <location>
        <begin position="1166"/>
        <end position="1233"/>
    </location>
</feature>
<evidence type="ECO:0000313" key="6">
    <source>
        <dbReference type="EMBL" id="GBE79114.1"/>
    </source>
</evidence>
<dbReference type="GO" id="GO:0051666">
    <property type="term" value="P:actin cortical patch localization"/>
    <property type="evidence" value="ECO:0007669"/>
    <property type="project" value="InterPro"/>
</dbReference>
<feature type="domain" description="SH3" evidence="5">
    <location>
        <begin position="1230"/>
        <end position="1287"/>
    </location>
</feature>
<feature type="region of interest" description="Disordered" evidence="4">
    <location>
        <begin position="643"/>
        <end position="662"/>
    </location>
</feature>
<dbReference type="EMBL" id="BFAD01000002">
    <property type="protein sequence ID" value="GBE79114.1"/>
    <property type="molecule type" value="Genomic_DNA"/>
</dbReference>
<keyword evidence="2 3" id="KW-0728">SH3 domain</keyword>
<feature type="region of interest" description="Disordered" evidence="4">
    <location>
        <begin position="1070"/>
        <end position="1101"/>
    </location>
</feature>
<dbReference type="InterPro" id="IPR007726">
    <property type="entry name" value="SS18_N"/>
</dbReference>
<reference evidence="6 7" key="1">
    <citation type="journal article" date="2018" name="Sci. Rep.">
        <title>Genome sequence of the cauliflower mushroom Sparassis crispa (Hanabiratake) and its association with beneficial usage.</title>
        <authorList>
            <person name="Kiyama R."/>
            <person name="Furutani Y."/>
            <person name="Kawaguchi K."/>
            <person name="Nakanishi T."/>
        </authorList>
    </citation>
    <scope>NUCLEOTIDE SEQUENCE [LARGE SCALE GENOMIC DNA]</scope>
</reference>
<dbReference type="PROSITE" id="PS50002">
    <property type="entry name" value="SH3"/>
    <property type="match status" value="1"/>
</dbReference>